<organism evidence="2 3">
    <name type="scientific">Candidatus Halobonum tyrrellensis G22</name>
    <dbReference type="NCBI Taxonomy" id="1324957"/>
    <lineage>
        <taxon>Archaea</taxon>
        <taxon>Methanobacteriati</taxon>
        <taxon>Methanobacteriota</taxon>
        <taxon>Stenosarchaea group</taxon>
        <taxon>Halobacteria</taxon>
        <taxon>Halobacteriales</taxon>
        <taxon>Haloferacaceae</taxon>
        <taxon>Candidatus Halobonum</taxon>
    </lineage>
</organism>
<evidence type="ECO:0000256" key="1">
    <source>
        <dbReference type="SAM" id="Phobius"/>
    </source>
</evidence>
<reference evidence="2 3" key="1">
    <citation type="journal article" date="2013" name="Genome Announc.">
        <title>Draft Genome Sequence of 'Candidatus Halobonum tyrrellensis' Strain G22, Isolated from the Hypersaline Waters of Lake Tyrrell, Australia.</title>
        <authorList>
            <person name="Ugalde J.A."/>
            <person name="Narasingarao P."/>
            <person name="Kuo S."/>
            <person name="Podell S."/>
            <person name="Allen E.E."/>
        </authorList>
    </citation>
    <scope>NUCLEOTIDE SEQUENCE [LARGE SCALE GENOMIC DNA]</scope>
    <source>
        <strain evidence="2 3">G22</strain>
    </source>
</reference>
<dbReference type="EMBL" id="ASGZ01000056">
    <property type="protein sequence ID" value="ESP87563.1"/>
    <property type="molecule type" value="Genomic_DNA"/>
</dbReference>
<dbReference type="RefSeq" id="WP_023395235.1">
    <property type="nucleotide sequence ID" value="NZ_ASGZ01000056.1"/>
</dbReference>
<dbReference type="Proteomes" id="UP000017840">
    <property type="component" value="Unassembled WGS sequence"/>
</dbReference>
<keyword evidence="1" id="KW-1133">Transmembrane helix</keyword>
<dbReference type="STRING" id="1324957.K933_13304"/>
<dbReference type="InterPro" id="IPR055956">
    <property type="entry name" value="DUF7534"/>
</dbReference>
<name>V4HBY6_9EURY</name>
<accession>V4HBY6</accession>
<keyword evidence="1" id="KW-0472">Membrane</keyword>
<feature type="transmembrane region" description="Helical" evidence="1">
    <location>
        <begin position="34"/>
        <end position="54"/>
    </location>
</feature>
<dbReference type="Pfam" id="PF24378">
    <property type="entry name" value="DUF7534"/>
    <property type="match status" value="1"/>
</dbReference>
<dbReference type="AlphaFoldDB" id="V4HBY6"/>
<gene>
    <name evidence="2" type="ORF">K933_13304</name>
</gene>
<evidence type="ECO:0000313" key="2">
    <source>
        <dbReference type="EMBL" id="ESP87563.1"/>
    </source>
</evidence>
<protein>
    <recommendedName>
        <fullName evidence="4">Cox cluster protein</fullName>
    </recommendedName>
</protein>
<proteinExistence type="predicted"/>
<sequence>MDARRLAAFLTYVALLDLFALALAARFAPPDPVVQALTVGPMLVVAPVMAYWFVYVRDRERAEGSETDE</sequence>
<keyword evidence="1" id="KW-0812">Transmembrane</keyword>
<evidence type="ECO:0000313" key="3">
    <source>
        <dbReference type="Proteomes" id="UP000017840"/>
    </source>
</evidence>
<evidence type="ECO:0008006" key="4">
    <source>
        <dbReference type="Google" id="ProtNLM"/>
    </source>
</evidence>
<comment type="caution">
    <text evidence="2">The sequence shown here is derived from an EMBL/GenBank/DDBJ whole genome shotgun (WGS) entry which is preliminary data.</text>
</comment>
<keyword evidence="3" id="KW-1185">Reference proteome</keyword>